<dbReference type="EMBL" id="BEXD01004228">
    <property type="protein sequence ID" value="GBC08560.1"/>
    <property type="molecule type" value="Genomic_DNA"/>
</dbReference>
<evidence type="ECO:0000313" key="1">
    <source>
        <dbReference type="EMBL" id="GBC08560.1"/>
    </source>
</evidence>
<dbReference type="Proteomes" id="UP000615446">
    <property type="component" value="Unassembled WGS sequence"/>
</dbReference>
<dbReference type="EMBL" id="BLAL01000087">
    <property type="protein sequence ID" value="GES85006.1"/>
    <property type="molecule type" value="Genomic_DNA"/>
</dbReference>
<keyword evidence="3" id="KW-1185">Reference proteome</keyword>
<dbReference type="Proteomes" id="UP000247702">
    <property type="component" value="Unassembled WGS sequence"/>
</dbReference>
<organism evidence="1 3">
    <name type="scientific">Rhizophagus clarus</name>
    <dbReference type="NCBI Taxonomy" id="94130"/>
    <lineage>
        <taxon>Eukaryota</taxon>
        <taxon>Fungi</taxon>
        <taxon>Fungi incertae sedis</taxon>
        <taxon>Mucoromycota</taxon>
        <taxon>Glomeromycotina</taxon>
        <taxon>Glomeromycetes</taxon>
        <taxon>Glomerales</taxon>
        <taxon>Glomeraceae</taxon>
        <taxon>Rhizophagus</taxon>
    </lineage>
</organism>
<name>A0A2Z6SEI9_9GLOM</name>
<proteinExistence type="predicted"/>
<dbReference type="InterPro" id="IPR036910">
    <property type="entry name" value="HMG_box_dom_sf"/>
</dbReference>
<evidence type="ECO:0000313" key="2">
    <source>
        <dbReference type="EMBL" id="GES85006.1"/>
    </source>
</evidence>
<dbReference type="Gene3D" id="1.10.30.10">
    <property type="entry name" value="High mobility group box domain"/>
    <property type="match status" value="1"/>
</dbReference>
<comment type="caution">
    <text evidence="1">The sequence shown here is derived from an EMBL/GenBank/DDBJ whole genome shotgun (WGS) entry which is preliminary data.</text>
</comment>
<sequence>MSQEGNIISTELTNNQYENICKNIKSFPIKLSYNDLYPRKHLRNGRYKNRNWKVPSAYFIFRRELSFTFVRNNIYKMKNFSKFAAQKWMELPDEIRQKYKNFCVDALEYHDYKISSPTYQLIKF</sequence>
<accession>A0A2Z6SEI9</accession>
<gene>
    <name evidence="2" type="ORF">RCL2_001209300</name>
    <name evidence="1" type="ORF">RclHR1_08210005</name>
</gene>
<reference evidence="2" key="2">
    <citation type="submission" date="2019-10" db="EMBL/GenBank/DDBJ databases">
        <title>Conservation and host-specific expression of non-tandemly repeated heterogenous ribosome RNA gene in arbuscular mycorrhizal fungi.</title>
        <authorList>
            <person name="Maeda T."/>
            <person name="Kobayashi Y."/>
            <person name="Nakagawa T."/>
            <person name="Ezawa T."/>
            <person name="Yamaguchi K."/>
            <person name="Bino T."/>
            <person name="Nishimoto Y."/>
            <person name="Shigenobu S."/>
            <person name="Kawaguchi M."/>
        </authorList>
    </citation>
    <scope>NUCLEOTIDE SEQUENCE</scope>
    <source>
        <strain evidence="2">HR1</strain>
    </source>
</reference>
<evidence type="ECO:0008006" key="4">
    <source>
        <dbReference type="Google" id="ProtNLM"/>
    </source>
</evidence>
<dbReference type="AlphaFoldDB" id="A0A2Z6SEI9"/>
<evidence type="ECO:0000313" key="3">
    <source>
        <dbReference type="Proteomes" id="UP000247702"/>
    </source>
</evidence>
<dbReference type="OrthoDB" id="2304335at2759"/>
<reference evidence="1 3" key="1">
    <citation type="submission" date="2017-11" db="EMBL/GenBank/DDBJ databases">
        <title>The genome of Rhizophagus clarus HR1 reveals common genetic basis of auxotrophy among arbuscular mycorrhizal fungi.</title>
        <authorList>
            <person name="Kobayashi Y."/>
        </authorList>
    </citation>
    <scope>NUCLEOTIDE SEQUENCE [LARGE SCALE GENOMIC DNA]</scope>
    <source>
        <strain evidence="1 3">HR1</strain>
    </source>
</reference>
<dbReference type="SUPFAM" id="SSF47095">
    <property type="entry name" value="HMG-box"/>
    <property type="match status" value="1"/>
</dbReference>
<protein>
    <recommendedName>
        <fullName evidence="4">HMG box domain-containing protein</fullName>
    </recommendedName>
</protein>